<feature type="region of interest" description="Disordered" evidence="1">
    <location>
        <begin position="45"/>
        <end position="88"/>
    </location>
</feature>
<feature type="non-terminal residue" evidence="2">
    <location>
        <position position="1"/>
    </location>
</feature>
<evidence type="ECO:0000256" key="1">
    <source>
        <dbReference type="SAM" id="MobiDB-lite"/>
    </source>
</evidence>
<gene>
    <name evidence="2" type="ORF">Tci_928469</name>
</gene>
<evidence type="ECO:0000313" key="2">
    <source>
        <dbReference type="EMBL" id="GFD56500.1"/>
    </source>
</evidence>
<protein>
    <submittedName>
        <fullName evidence="2">Uncharacterized protein</fullName>
    </submittedName>
</protein>
<sequence>AIAVGAAAGAGRGNAFAAAAGPEQQRVLVGKCAVVGARPVYAQRGAGRHAAGHVEQGRGRGGADAHAGPAAQDDGVALRGLDVGAQGH</sequence>
<comment type="caution">
    <text evidence="2">The sequence shown here is derived from an EMBL/GenBank/DDBJ whole genome shotgun (WGS) entry which is preliminary data.</text>
</comment>
<accession>A0A699XDM8</accession>
<proteinExistence type="predicted"/>
<dbReference type="EMBL" id="BKCJ011830189">
    <property type="protein sequence ID" value="GFD56500.1"/>
    <property type="molecule type" value="Genomic_DNA"/>
</dbReference>
<feature type="compositionally biased region" description="Low complexity" evidence="1">
    <location>
        <begin position="64"/>
        <end position="75"/>
    </location>
</feature>
<name>A0A699XDM8_TANCI</name>
<reference evidence="2" key="1">
    <citation type="journal article" date="2019" name="Sci. Rep.">
        <title>Draft genome of Tanacetum cinerariifolium, the natural source of mosquito coil.</title>
        <authorList>
            <person name="Yamashiro T."/>
            <person name="Shiraishi A."/>
            <person name="Satake H."/>
            <person name="Nakayama K."/>
        </authorList>
    </citation>
    <scope>NUCLEOTIDE SEQUENCE</scope>
</reference>
<dbReference type="AlphaFoldDB" id="A0A699XDM8"/>
<feature type="non-terminal residue" evidence="2">
    <location>
        <position position="88"/>
    </location>
</feature>
<organism evidence="2">
    <name type="scientific">Tanacetum cinerariifolium</name>
    <name type="common">Dalmatian daisy</name>
    <name type="synonym">Chrysanthemum cinerariifolium</name>
    <dbReference type="NCBI Taxonomy" id="118510"/>
    <lineage>
        <taxon>Eukaryota</taxon>
        <taxon>Viridiplantae</taxon>
        <taxon>Streptophyta</taxon>
        <taxon>Embryophyta</taxon>
        <taxon>Tracheophyta</taxon>
        <taxon>Spermatophyta</taxon>
        <taxon>Magnoliopsida</taxon>
        <taxon>eudicotyledons</taxon>
        <taxon>Gunneridae</taxon>
        <taxon>Pentapetalae</taxon>
        <taxon>asterids</taxon>
        <taxon>campanulids</taxon>
        <taxon>Asterales</taxon>
        <taxon>Asteraceae</taxon>
        <taxon>Asteroideae</taxon>
        <taxon>Anthemideae</taxon>
        <taxon>Anthemidinae</taxon>
        <taxon>Tanacetum</taxon>
    </lineage>
</organism>